<dbReference type="SUPFAM" id="SSF53697">
    <property type="entry name" value="SIS domain"/>
    <property type="match status" value="1"/>
</dbReference>
<dbReference type="GO" id="GO:1901135">
    <property type="term" value="P:carbohydrate derivative metabolic process"/>
    <property type="evidence" value="ECO:0007669"/>
    <property type="project" value="InterPro"/>
</dbReference>
<dbReference type="Gene3D" id="3.40.50.10490">
    <property type="entry name" value="Glucose-6-phosphate isomerase like protein, domain 1"/>
    <property type="match status" value="1"/>
</dbReference>
<dbReference type="GO" id="GO:0097367">
    <property type="term" value="F:carbohydrate derivative binding"/>
    <property type="evidence" value="ECO:0007669"/>
    <property type="project" value="InterPro"/>
</dbReference>
<dbReference type="GeneID" id="26257711"/>
<dbReference type="AlphaFoldDB" id="W7DZP6"/>
<evidence type="ECO:0000313" key="3">
    <source>
        <dbReference type="Proteomes" id="UP000054337"/>
    </source>
</evidence>
<name>W7DZP6_BIPV3</name>
<gene>
    <name evidence="2" type="ORF">COCVIDRAFT_62707</name>
</gene>
<feature type="non-terminal residue" evidence="2">
    <location>
        <position position="208"/>
    </location>
</feature>
<dbReference type="EMBL" id="KI969049">
    <property type="protein sequence ID" value="EUN20439.1"/>
    <property type="molecule type" value="Genomic_DNA"/>
</dbReference>
<dbReference type="InterPro" id="IPR035474">
    <property type="entry name" value="SIS_Kpsf"/>
</dbReference>
<evidence type="ECO:0000313" key="2">
    <source>
        <dbReference type="EMBL" id="EUN20439.1"/>
    </source>
</evidence>
<evidence type="ECO:0000259" key="1">
    <source>
        <dbReference type="PROSITE" id="PS51464"/>
    </source>
</evidence>
<dbReference type="InterPro" id="IPR001347">
    <property type="entry name" value="SIS_dom"/>
</dbReference>
<dbReference type="PROSITE" id="PS51464">
    <property type="entry name" value="SIS"/>
    <property type="match status" value="1"/>
</dbReference>
<dbReference type="CDD" id="cd05014">
    <property type="entry name" value="SIS_Kpsf"/>
    <property type="match status" value="1"/>
</dbReference>
<reference evidence="2 3" key="1">
    <citation type="journal article" date="2013" name="PLoS Genet.">
        <title>Comparative genome structure, secondary metabolite, and effector coding capacity across Cochliobolus pathogens.</title>
        <authorList>
            <person name="Condon B.J."/>
            <person name="Leng Y."/>
            <person name="Wu D."/>
            <person name="Bushley K.E."/>
            <person name="Ohm R.A."/>
            <person name="Otillar R."/>
            <person name="Martin J."/>
            <person name="Schackwitz W."/>
            <person name="Grimwood J."/>
            <person name="MohdZainudin N."/>
            <person name="Xue C."/>
            <person name="Wang R."/>
            <person name="Manning V.A."/>
            <person name="Dhillon B."/>
            <person name="Tu Z.J."/>
            <person name="Steffenson B.J."/>
            <person name="Salamov A."/>
            <person name="Sun H."/>
            <person name="Lowry S."/>
            <person name="LaButti K."/>
            <person name="Han J."/>
            <person name="Copeland A."/>
            <person name="Lindquist E."/>
            <person name="Barry K."/>
            <person name="Schmutz J."/>
            <person name="Baker S.E."/>
            <person name="Ciuffetti L.M."/>
            <person name="Grigoriev I.V."/>
            <person name="Zhong S."/>
            <person name="Turgeon B.G."/>
        </authorList>
    </citation>
    <scope>NUCLEOTIDE SEQUENCE [LARGE SCALE GENOMIC DNA]</scope>
    <source>
        <strain evidence="2 3">FI3</strain>
    </source>
</reference>
<proteinExistence type="predicted"/>
<feature type="non-terminal residue" evidence="2">
    <location>
        <position position="1"/>
    </location>
</feature>
<keyword evidence="3" id="KW-1185">Reference proteome</keyword>
<accession>W7DZP6</accession>
<dbReference type="PANTHER" id="PTHR38418">
    <property type="entry name" value="SUGAR ISOMERASE, KPSF/GUTQ (AFU_ORTHOLOGUE AFUA_6G08860)"/>
    <property type="match status" value="1"/>
</dbReference>
<dbReference type="PANTHER" id="PTHR38418:SF2">
    <property type="entry name" value="SUGAR ISOMERASE, KPSF_GUTQ (AFU_ORTHOLOGUE AFUA_6G08860)"/>
    <property type="match status" value="1"/>
</dbReference>
<dbReference type="HOGENOM" id="CLU_040681_5_0_1"/>
<dbReference type="Proteomes" id="UP000054337">
    <property type="component" value="Unassembled WGS sequence"/>
</dbReference>
<dbReference type="Pfam" id="PF01380">
    <property type="entry name" value="SIS"/>
    <property type="match status" value="1"/>
</dbReference>
<organism evidence="2 3">
    <name type="scientific">Bipolaris victoriae (strain FI3)</name>
    <name type="common">Victoria blight of oats agent</name>
    <name type="synonym">Cochliobolus victoriae</name>
    <dbReference type="NCBI Taxonomy" id="930091"/>
    <lineage>
        <taxon>Eukaryota</taxon>
        <taxon>Fungi</taxon>
        <taxon>Dikarya</taxon>
        <taxon>Ascomycota</taxon>
        <taxon>Pezizomycotina</taxon>
        <taxon>Dothideomycetes</taxon>
        <taxon>Pleosporomycetidae</taxon>
        <taxon>Pleosporales</taxon>
        <taxon>Pleosporineae</taxon>
        <taxon>Pleosporaceae</taxon>
        <taxon>Bipolaris</taxon>
    </lineage>
</organism>
<dbReference type="InterPro" id="IPR046348">
    <property type="entry name" value="SIS_dom_sf"/>
</dbReference>
<protein>
    <recommendedName>
        <fullName evidence="1">SIS domain-containing protein</fullName>
    </recommendedName>
</protein>
<feature type="domain" description="SIS" evidence="1">
    <location>
        <begin position="39"/>
        <end position="191"/>
    </location>
</feature>
<sequence length="208" mass="21653">LACALRVITVEAAAVTHAAQLYTNSVPMRRMLLVAVRIITGVHAQGGKVVVCGIGKSGHIGRKLVATLNSLGVSAAFLHAAEAVHGDLGMVRDVDVLLFVSFSGCTRELVNVLPHVTFKVPIIALTGHTDVSACPLLAGRQDGRGIGILLPTPVHESEEESFGVGAPTTSTIVAMAVGDMLAIAVSERIYGADKAYMFQRNHPGGILG</sequence>
<dbReference type="RefSeq" id="XP_014550013.1">
    <property type="nucleotide sequence ID" value="XM_014694527.1"/>
</dbReference>